<keyword evidence="7" id="KW-0546">Nucleotide metabolism</keyword>
<gene>
    <name evidence="13" type="ORF">P4T90_08705</name>
</gene>
<comment type="cofactor">
    <cofactor evidence="2">
        <name>Mg(2+)</name>
        <dbReference type="ChEBI" id="CHEBI:18420"/>
    </cofactor>
</comment>
<evidence type="ECO:0000313" key="14">
    <source>
        <dbReference type="Proteomes" id="UP001341444"/>
    </source>
</evidence>
<evidence type="ECO:0000256" key="6">
    <source>
        <dbReference type="ARBA" id="ARBA00022842"/>
    </source>
</evidence>
<evidence type="ECO:0000259" key="12">
    <source>
        <dbReference type="Pfam" id="PF01931"/>
    </source>
</evidence>
<evidence type="ECO:0000256" key="11">
    <source>
        <dbReference type="ARBA" id="ARBA00048781"/>
    </source>
</evidence>
<evidence type="ECO:0000256" key="8">
    <source>
        <dbReference type="ARBA" id="ARBA00023211"/>
    </source>
</evidence>
<sequence>MKVVVGSTNPAKVEAVKIAFLDKWKDAVILSAETESGVNGQPFSDEETIEGAINRANGAVLHESADIGIGLEGGVIETKQGLCMCNWGAMSVNGSHPFIAGGARILLPEEIAVRLRGGEELGAVMDEYAQKKDVRKKEGAIGIFTAGLVTRDEMFAHVMKLLIGQYLYTIG</sequence>
<comment type="caution">
    <text evidence="13">The sequence shown here is derived from an EMBL/GenBank/DDBJ whole genome shotgun (WGS) entry which is preliminary data.</text>
</comment>
<dbReference type="PANTHER" id="PTHR34699:SF2">
    <property type="entry name" value="NON-CANONICAL PURINE NTP PHOSPHATASE_PRRC1 DOMAIN-CONTAINING PROTEIN"/>
    <property type="match status" value="1"/>
</dbReference>
<accession>A0ABU6MHN6</accession>
<comment type="catalytic activity">
    <reaction evidence="10">
        <text>ITP + H2O = IDP + phosphate + H(+)</text>
        <dbReference type="Rhea" id="RHEA:28330"/>
        <dbReference type="ChEBI" id="CHEBI:15377"/>
        <dbReference type="ChEBI" id="CHEBI:15378"/>
        <dbReference type="ChEBI" id="CHEBI:43474"/>
        <dbReference type="ChEBI" id="CHEBI:58280"/>
        <dbReference type="ChEBI" id="CHEBI:61402"/>
        <dbReference type="EC" id="3.6.1.73"/>
    </reaction>
</comment>
<dbReference type="NCBIfam" id="NF002850">
    <property type="entry name" value="PRK03114.1"/>
    <property type="match status" value="1"/>
</dbReference>
<dbReference type="RefSeq" id="WP_066270801.1">
    <property type="nucleotide sequence ID" value="NZ_JARMAB010000011.1"/>
</dbReference>
<evidence type="ECO:0000256" key="9">
    <source>
        <dbReference type="ARBA" id="ARBA00038901"/>
    </source>
</evidence>
<dbReference type="InterPro" id="IPR026533">
    <property type="entry name" value="NTPase/PRRC1"/>
</dbReference>
<evidence type="ECO:0000256" key="5">
    <source>
        <dbReference type="ARBA" id="ARBA00022801"/>
    </source>
</evidence>
<evidence type="ECO:0000256" key="1">
    <source>
        <dbReference type="ARBA" id="ARBA00001936"/>
    </source>
</evidence>
<evidence type="ECO:0000256" key="7">
    <source>
        <dbReference type="ARBA" id="ARBA00023080"/>
    </source>
</evidence>
<keyword evidence="14" id="KW-1185">Reference proteome</keyword>
<evidence type="ECO:0000256" key="10">
    <source>
        <dbReference type="ARBA" id="ARBA00048174"/>
    </source>
</evidence>
<name>A0ABU6MHN6_9BACI</name>
<dbReference type="InterPro" id="IPR029001">
    <property type="entry name" value="ITPase-like_fam"/>
</dbReference>
<feature type="domain" description="Non-canonical purine NTP phosphatase/PRRC1" evidence="12">
    <location>
        <begin position="6"/>
        <end position="160"/>
    </location>
</feature>
<evidence type="ECO:0000256" key="3">
    <source>
        <dbReference type="ARBA" id="ARBA00022723"/>
    </source>
</evidence>
<dbReference type="EMBL" id="JARMAB010000011">
    <property type="protein sequence ID" value="MED1203158.1"/>
    <property type="molecule type" value="Genomic_DNA"/>
</dbReference>
<comment type="cofactor">
    <cofactor evidence="1">
        <name>Mn(2+)</name>
        <dbReference type="ChEBI" id="CHEBI:29035"/>
    </cofactor>
</comment>
<protein>
    <recommendedName>
        <fullName evidence="9">inosine/xanthosine triphosphatase</fullName>
        <ecNumber evidence="9">3.6.1.73</ecNumber>
    </recommendedName>
</protein>
<comment type="catalytic activity">
    <reaction evidence="11">
        <text>XTP + H2O = XDP + phosphate + H(+)</text>
        <dbReference type="Rhea" id="RHEA:28406"/>
        <dbReference type="ChEBI" id="CHEBI:15377"/>
        <dbReference type="ChEBI" id="CHEBI:15378"/>
        <dbReference type="ChEBI" id="CHEBI:43474"/>
        <dbReference type="ChEBI" id="CHEBI:59884"/>
        <dbReference type="ChEBI" id="CHEBI:61314"/>
        <dbReference type="EC" id="3.6.1.73"/>
    </reaction>
</comment>
<evidence type="ECO:0000313" key="13">
    <source>
        <dbReference type="EMBL" id="MED1203158.1"/>
    </source>
</evidence>
<organism evidence="13 14">
    <name type="scientific">Heyndrickxia acidicola</name>
    <dbReference type="NCBI Taxonomy" id="209389"/>
    <lineage>
        <taxon>Bacteria</taxon>
        <taxon>Bacillati</taxon>
        <taxon>Bacillota</taxon>
        <taxon>Bacilli</taxon>
        <taxon>Bacillales</taxon>
        <taxon>Bacillaceae</taxon>
        <taxon>Heyndrickxia</taxon>
    </lineage>
</organism>
<dbReference type="Pfam" id="PF01931">
    <property type="entry name" value="NTPase_I-T"/>
    <property type="match status" value="1"/>
</dbReference>
<evidence type="ECO:0000256" key="4">
    <source>
        <dbReference type="ARBA" id="ARBA00022741"/>
    </source>
</evidence>
<dbReference type="Proteomes" id="UP001341444">
    <property type="component" value="Unassembled WGS sequence"/>
</dbReference>
<dbReference type="PANTHER" id="PTHR34699">
    <property type="match status" value="1"/>
</dbReference>
<evidence type="ECO:0000256" key="2">
    <source>
        <dbReference type="ARBA" id="ARBA00001946"/>
    </source>
</evidence>
<dbReference type="EC" id="3.6.1.73" evidence="9"/>
<proteinExistence type="predicted"/>
<dbReference type="InterPro" id="IPR050299">
    <property type="entry name" value="YjjX_NTPase"/>
</dbReference>
<dbReference type="SUPFAM" id="SSF52972">
    <property type="entry name" value="ITPase-like"/>
    <property type="match status" value="1"/>
</dbReference>
<dbReference type="Gene3D" id="3.90.950.10">
    <property type="match status" value="1"/>
</dbReference>
<reference evidence="13 14" key="1">
    <citation type="submission" date="2023-03" db="EMBL/GenBank/DDBJ databases">
        <title>Bacillus Genome Sequencing.</title>
        <authorList>
            <person name="Dunlap C."/>
        </authorList>
    </citation>
    <scope>NUCLEOTIDE SEQUENCE [LARGE SCALE GENOMIC DNA]</scope>
    <source>
        <strain evidence="13 14">B-23453</strain>
    </source>
</reference>
<keyword evidence="5" id="KW-0378">Hydrolase</keyword>
<keyword evidence="8" id="KW-0464">Manganese</keyword>
<keyword evidence="3" id="KW-0479">Metal-binding</keyword>
<keyword evidence="4" id="KW-0547">Nucleotide-binding</keyword>
<keyword evidence="6" id="KW-0460">Magnesium</keyword>